<feature type="region of interest" description="Disordered" evidence="1">
    <location>
        <begin position="1"/>
        <end position="23"/>
    </location>
</feature>
<proteinExistence type="predicted"/>
<keyword evidence="3" id="KW-1185">Reference proteome</keyword>
<protein>
    <recommendedName>
        <fullName evidence="4">Extracellular metalloproteinase 3</fullName>
    </recommendedName>
</protein>
<reference evidence="2 3" key="1">
    <citation type="submission" date="2020-02" db="EMBL/GenBank/DDBJ databases">
        <title>Comparative genomics of the hypocrealean fungal genus Beauvera.</title>
        <authorList>
            <person name="Showalter D.N."/>
            <person name="Bushley K.E."/>
            <person name="Rehner S.A."/>
        </authorList>
    </citation>
    <scope>NUCLEOTIDE SEQUENCE [LARGE SCALE GENOMIC DNA]</scope>
    <source>
        <strain evidence="2 3">ARSEF4384</strain>
    </source>
</reference>
<organism evidence="2 3">
    <name type="scientific">Beauveria asiatica</name>
    <dbReference type="NCBI Taxonomy" id="1069075"/>
    <lineage>
        <taxon>Eukaryota</taxon>
        <taxon>Fungi</taxon>
        <taxon>Dikarya</taxon>
        <taxon>Ascomycota</taxon>
        <taxon>Pezizomycotina</taxon>
        <taxon>Sordariomycetes</taxon>
        <taxon>Hypocreomycetidae</taxon>
        <taxon>Hypocreales</taxon>
        <taxon>Cordycipitaceae</taxon>
        <taxon>Beauveria</taxon>
    </lineage>
</organism>
<dbReference type="Proteomes" id="UP001397290">
    <property type="component" value="Unassembled WGS sequence"/>
</dbReference>
<feature type="compositionally biased region" description="Polar residues" evidence="1">
    <location>
        <begin position="1"/>
        <end position="14"/>
    </location>
</feature>
<evidence type="ECO:0000256" key="1">
    <source>
        <dbReference type="SAM" id="MobiDB-lite"/>
    </source>
</evidence>
<evidence type="ECO:0000313" key="3">
    <source>
        <dbReference type="Proteomes" id="UP001397290"/>
    </source>
</evidence>
<evidence type="ECO:0008006" key="4">
    <source>
        <dbReference type="Google" id="ProtNLM"/>
    </source>
</evidence>
<name>A0AAW0RSM7_9HYPO</name>
<sequence length="74" mass="8305">MVTQAPSTFKRTQTPFPPLTPTERAICKSYGGWTNFMASMGLKPWDQEDADEGKAIIASFAHDKEEEDKAKQNK</sequence>
<accession>A0AAW0RSM7</accession>
<dbReference type="AlphaFoldDB" id="A0AAW0RSM7"/>
<gene>
    <name evidence="2" type="ORF">G3M48_005263</name>
</gene>
<comment type="caution">
    <text evidence="2">The sequence shown here is derived from an EMBL/GenBank/DDBJ whole genome shotgun (WGS) entry which is preliminary data.</text>
</comment>
<evidence type="ECO:0000313" key="2">
    <source>
        <dbReference type="EMBL" id="KAK8144831.1"/>
    </source>
</evidence>
<dbReference type="EMBL" id="JAAHCF010000347">
    <property type="protein sequence ID" value="KAK8144831.1"/>
    <property type="molecule type" value="Genomic_DNA"/>
</dbReference>